<dbReference type="Proteomes" id="UP000505020">
    <property type="component" value="Chromosome"/>
</dbReference>
<accession>A0A7D3Y056</accession>
<proteinExistence type="predicted"/>
<dbReference type="EMBL" id="CP053941">
    <property type="protein sequence ID" value="QKG91613.1"/>
    <property type="molecule type" value="Genomic_DNA"/>
</dbReference>
<organism evidence="1 2">
    <name type="scientific">Halorubrum salinarum</name>
    <dbReference type="NCBI Taxonomy" id="2739057"/>
    <lineage>
        <taxon>Archaea</taxon>
        <taxon>Methanobacteriati</taxon>
        <taxon>Methanobacteriota</taxon>
        <taxon>Stenosarchaea group</taxon>
        <taxon>Halobacteria</taxon>
        <taxon>Halobacteriales</taxon>
        <taxon>Haloferacaceae</taxon>
        <taxon>Halorubrum</taxon>
    </lineage>
</organism>
<dbReference type="InterPro" id="IPR036249">
    <property type="entry name" value="Thioredoxin-like_sf"/>
</dbReference>
<dbReference type="AlphaFoldDB" id="A0A7D3Y056"/>
<dbReference type="RefSeq" id="WP_173228260.1">
    <property type="nucleotide sequence ID" value="NZ_CP053941.1"/>
</dbReference>
<reference evidence="1 2" key="1">
    <citation type="submission" date="2020-05" db="EMBL/GenBank/DDBJ databases">
        <title>Halorubrum RHB-C sp.nov., an extremely halophilic archaeon isolated from solar salt farm.</title>
        <authorList>
            <person name="Ho H."/>
            <person name="Danganan R.E."/>
            <person name="Dedeles G.R."/>
            <person name="Kim S.-G."/>
        </authorList>
    </citation>
    <scope>NUCLEOTIDE SEQUENCE [LARGE SCALE GENOMIC DNA]</scope>
    <source>
        <strain evidence="1 2">RHB-C</strain>
    </source>
</reference>
<evidence type="ECO:0000313" key="2">
    <source>
        <dbReference type="Proteomes" id="UP000505020"/>
    </source>
</evidence>
<gene>
    <name evidence="1" type="ORF">HPS36_01660</name>
</gene>
<dbReference type="GeneID" id="55593668"/>
<sequence length="255" mass="28872">MRKLGPVLPVLVEDDDQEPQEGELVVYTDAWDATGWGIEPVLKKLEQDFGLSFDLSYEPFTPRELDSNDWGEVSSRYDMPYAQVVELPDNTKLSTSALHVAQELDPDLFRDYLRRLRIVALAEGRNIEDRELLVELAGEVGFDTYEFEENWYGDIDDMGESEAIPIMHVTIGDHEIPWSGHLEYGLAYGVLLDNDVLPVGDPSTYDQLVGEYGPITTTEIADITGDDREQIKTELEECEDVVRVEYGDAGFWDQA</sequence>
<protein>
    <submittedName>
        <fullName evidence="1">Uncharacterized protein</fullName>
    </submittedName>
</protein>
<keyword evidence="2" id="KW-1185">Reference proteome</keyword>
<evidence type="ECO:0000313" key="1">
    <source>
        <dbReference type="EMBL" id="QKG91613.1"/>
    </source>
</evidence>
<dbReference type="KEGG" id="hsai:HPS36_01660"/>
<dbReference type="SUPFAM" id="SSF52833">
    <property type="entry name" value="Thioredoxin-like"/>
    <property type="match status" value="1"/>
</dbReference>
<name>A0A7D3Y056_9EURY</name>
<dbReference type="Gene3D" id="3.40.30.10">
    <property type="entry name" value="Glutaredoxin"/>
    <property type="match status" value="1"/>
</dbReference>